<organism evidence="1 2">
    <name type="scientific">Aphanomyces euteiches</name>
    <dbReference type="NCBI Taxonomy" id="100861"/>
    <lineage>
        <taxon>Eukaryota</taxon>
        <taxon>Sar</taxon>
        <taxon>Stramenopiles</taxon>
        <taxon>Oomycota</taxon>
        <taxon>Saprolegniomycetes</taxon>
        <taxon>Saprolegniales</taxon>
        <taxon>Verrucalvaceae</taxon>
        <taxon>Aphanomyces</taxon>
    </lineage>
</organism>
<proteinExistence type="predicted"/>
<dbReference type="VEuPathDB" id="FungiDB:AeMF1_018365"/>
<gene>
    <name evidence="1" type="ORF">Ae201684_010673</name>
</gene>
<evidence type="ECO:0000313" key="1">
    <source>
        <dbReference type="EMBL" id="KAF0732228.1"/>
    </source>
</evidence>
<dbReference type="PANTHER" id="PTHR47169:SF2">
    <property type="entry name" value="OS01G0541250 PROTEIN"/>
    <property type="match status" value="1"/>
</dbReference>
<name>A0A6G0WXD8_9STRA</name>
<sequence>MVDGQLPYGKCGKPRIRSPEATEEAAKAVAQEDCQTLRTLAAKKETQGSLKRIKPLLSDENKKKRLRFALGFLQPGLHGAHFFENMYNRVHVDEKWFYLTQVKRTLYVYEDEELALRSAKSTSFITKVMFLAAVTRPRYDAHTRQQFDGKLGIGPFVSYVAAARSSKNRPKGTIETVAKSMDSEAYRECIMRNIVPAILSKFPHAYLKRGVVIQQDNAGPHGCITSGFLSSEGFSNISI</sequence>
<dbReference type="AlphaFoldDB" id="A0A6G0WXD8"/>
<dbReference type="InterPro" id="IPR036397">
    <property type="entry name" value="RNaseH_sf"/>
</dbReference>
<protein>
    <submittedName>
        <fullName evidence="1">Uncharacterized protein</fullName>
    </submittedName>
</protein>
<dbReference type="EMBL" id="VJMJ01000136">
    <property type="protein sequence ID" value="KAF0732228.1"/>
    <property type="molecule type" value="Genomic_DNA"/>
</dbReference>
<dbReference type="Gene3D" id="3.30.420.10">
    <property type="entry name" value="Ribonuclease H-like superfamily/Ribonuclease H"/>
    <property type="match status" value="1"/>
</dbReference>
<reference evidence="1 2" key="1">
    <citation type="submission" date="2019-07" db="EMBL/GenBank/DDBJ databases">
        <title>Genomics analysis of Aphanomyces spp. identifies a new class of oomycete effector associated with host adaptation.</title>
        <authorList>
            <person name="Gaulin E."/>
        </authorList>
    </citation>
    <scope>NUCLEOTIDE SEQUENCE [LARGE SCALE GENOMIC DNA]</scope>
    <source>
        <strain evidence="1 2">ATCC 201684</strain>
    </source>
</reference>
<accession>A0A6G0WXD8</accession>
<keyword evidence="2" id="KW-1185">Reference proteome</keyword>
<evidence type="ECO:0000313" key="2">
    <source>
        <dbReference type="Proteomes" id="UP000481153"/>
    </source>
</evidence>
<dbReference type="PANTHER" id="PTHR47169">
    <property type="entry name" value="OS01G0541250 PROTEIN"/>
    <property type="match status" value="1"/>
</dbReference>
<dbReference type="GO" id="GO:0003676">
    <property type="term" value="F:nucleic acid binding"/>
    <property type="evidence" value="ECO:0007669"/>
    <property type="project" value="InterPro"/>
</dbReference>
<comment type="caution">
    <text evidence="1">The sequence shown here is derived from an EMBL/GenBank/DDBJ whole genome shotgun (WGS) entry which is preliminary data.</text>
</comment>
<dbReference type="Proteomes" id="UP000481153">
    <property type="component" value="Unassembled WGS sequence"/>
</dbReference>